<evidence type="ECO:0000256" key="1">
    <source>
        <dbReference type="ARBA" id="ARBA00009670"/>
    </source>
</evidence>
<protein>
    <submittedName>
        <fullName evidence="4">AarF/ABC1/UbiB kinase family protein</fullName>
    </submittedName>
</protein>
<gene>
    <name evidence="4" type="ORF">H8E41_07955</name>
</gene>
<keyword evidence="2" id="KW-1133">Transmembrane helix</keyword>
<evidence type="ECO:0000259" key="3">
    <source>
        <dbReference type="Pfam" id="PF03109"/>
    </source>
</evidence>
<keyword evidence="4" id="KW-0808">Transferase</keyword>
<comment type="similarity">
    <text evidence="1">Belongs to the protein kinase superfamily. ADCK protein kinase family.</text>
</comment>
<keyword evidence="2" id="KW-0472">Membrane</keyword>
<dbReference type="Gene3D" id="1.10.510.10">
    <property type="entry name" value="Transferase(Phosphotransferase) domain 1"/>
    <property type="match status" value="1"/>
</dbReference>
<feature type="transmembrane region" description="Helical" evidence="2">
    <location>
        <begin position="509"/>
        <end position="528"/>
    </location>
</feature>
<dbReference type="InterPro" id="IPR011009">
    <property type="entry name" value="Kinase-like_dom_sf"/>
</dbReference>
<organism evidence="4 5">
    <name type="scientific">Candidatus Desulfobia pelagia</name>
    <dbReference type="NCBI Taxonomy" id="2841692"/>
    <lineage>
        <taxon>Bacteria</taxon>
        <taxon>Pseudomonadati</taxon>
        <taxon>Thermodesulfobacteriota</taxon>
        <taxon>Desulfobulbia</taxon>
        <taxon>Desulfobulbales</taxon>
        <taxon>Desulfobulbaceae</taxon>
        <taxon>Candidatus Desulfobia</taxon>
    </lineage>
</organism>
<reference evidence="4 5" key="1">
    <citation type="submission" date="2020-08" db="EMBL/GenBank/DDBJ databases">
        <title>Bridging the membrane lipid divide: bacteria of the FCB group superphylum have the potential to synthesize archaeal ether lipids.</title>
        <authorList>
            <person name="Villanueva L."/>
            <person name="Von Meijenfeldt F.A.B."/>
            <person name="Westbye A.B."/>
            <person name="Yadav S."/>
            <person name="Hopmans E.C."/>
            <person name="Dutilh B.E."/>
            <person name="Sinninghe Damste J.S."/>
        </authorList>
    </citation>
    <scope>NUCLEOTIDE SEQUENCE [LARGE SCALE GENOMIC DNA]</scope>
    <source>
        <strain evidence="4">NIOZ-UU47</strain>
    </source>
</reference>
<evidence type="ECO:0000256" key="2">
    <source>
        <dbReference type="SAM" id="Phobius"/>
    </source>
</evidence>
<comment type="caution">
    <text evidence="4">The sequence shown here is derived from an EMBL/GenBank/DDBJ whole genome shotgun (WGS) entry which is preliminary data.</text>
</comment>
<accession>A0A8J6TFR3</accession>
<dbReference type="InterPro" id="IPR004147">
    <property type="entry name" value="ABC1_dom"/>
</dbReference>
<keyword evidence="4" id="KW-0418">Kinase</keyword>
<proteinExistence type="inferred from homology"/>
<evidence type="ECO:0000313" key="4">
    <source>
        <dbReference type="EMBL" id="MBC8317827.1"/>
    </source>
</evidence>
<dbReference type="CDD" id="cd05121">
    <property type="entry name" value="ABC1_ADCK3-like"/>
    <property type="match status" value="1"/>
</dbReference>
<name>A0A8J6TFR3_9BACT</name>
<dbReference type="PANTHER" id="PTHR10566:SF113">
    <property type="entry name" value="PROTEIN ACTIVITY OF BC1 COMPLEX KINASE 7, CHLOROPLASTIC"/>
    <property type="match status" value="1"/>
</dbReference>
<dbReference type="AlphaFoldDB" id="A0A8J6TFR3"/>
<dbReference type="GO" id="GO:0016301">
    <property type="term" value="F:kinase activity"/>
    <property type="evidence" value="ECO:0007669"/>
    <property type="project" value="UniProtKB-KW"/>
</dbReference>
<dbReference type="SUPFAM" id="SSF56112">
    <property type="entry name" value="Protein kinase-like (PK-like)"/>
    <property type="match status" value="1"/>
</dbReference>
<dbReference type="PANTHER" id="PTHR10566">
    <property type="entry name" value="CHAPERONE-ACTIVITY OF BC1 COMPLEX CABC1 -RELATED"/>
    <property type="match status" value="1"/>
</dbReference>
<evidence type="ECO:0000313" key="5">
    <source>
        <dbReference type="Proteomes" id="UP000614424"/>
    </source>
</evidence>
<dbReference type="InterPro" id="IPR050154">
    <property type="entry name" value="UbiB_kinase"/>
</dbReference>
<keyword evidence="2" id="KW-0812">Transmembrane</keyword>
<dbReference type="Pfam" id="PF03109">
    <property type="entry name" value="ABC1"/>
    <property type="match status" value="1"/>
</dbReference>
<dbReference type="Proteomes" id="UP000614424">
    <property type="component" value="Unassembled WGS sequence"/>
</dbReference>
<sequence length="565" mass="65152">MLNIRKISATSRTYRNLGRYREILTILFKYGFGELIDTLKIEQYLEISLQMLFKKQPKNIEKLSRPERIRLVFEELGPTFIKFGQILSTRPDLIPYEYAKELEKLQDDVPPFEYNEIRRIIWEDFGQSLDAVFQSFEEKPMAAASIGQVHRATLGNGEEVVVKVQRPDIRKIIEVDLEIMLHLGYLMERHLEEFEIQNPTRLVSIFARIIEKEINYKIEASNIERFGRQFLDNPTIYIPKVYHDLTTTHVITMEYVKGVKASEIVTLRNEGYDLVEIADRGAALLMDQFFVQGFFHADPHPGNILILPDNVICYVDFGMMGRISRRERHDFADLIMYIVRRNEKKVVDVILKLVEVRGNVARSELESDVAELIDSYLDLPLKHLEVGPIMQQLLEMVSRHKLCLKPNLYLVVKSAATVEGLGRVLNPDFEIVAHAEPFIKKLQIQRYHPQNIAGDLLESGAEMFELMKEIPGEMREILRLTRQGRIKIEFEHRGLEALLTHLDRTSNRIAFAIVLAAQVIGSALIVLADVPPKWNGIPVIGLLGFLVAVLMGFWLLISMLRHGRL</sequence>
<feature type="domain" description="ABC1 atypical kinase-like" evidence="3">
    <location>
        <begin position="104"/>
        <end position="348"/>
    </location>
</feature>
<feature type="transmembrane region" description="Helical" evidence="2">
    <location>
        <begin position="534"/>
        <end position="557"/>
    </location>
</feature>
<dbReference type="EMBL" id="JACNJZ010000108">
    <property type="protein sequence ID" value="MBC8317827.1"/>
    <property type="molecule type" value="Genomic_DNA"/>
</dbReference>